<gene>
    <name evidence="1" type="ORF">FCALED_LOCUS5085</name>
</gene>
<organism evidence="1 2">
    <name type="scientific">Funneliformis caledonium</name>
    <dbReference type="NCBI Taxonomy" id="1117310"/>
    <lineage>
        <taxon>Eukaryota</taxon>
        <taxon>Fungi</taxon>
        <taxon>Fungi incertae sedis</taxon>
        <taxon>Mucoromycota</taxon>
        <taxon>Glomeromycotina</taxon>
        <taxon>Glomeromycetes</taxon>
        <taxon>Glomerales</taxon>
        <taxon>Glomeraceae</taxon>
        <taxon>Funneliformis</taxon>
    </lineage>
</organism>
<accession>A0A9N9FET5</accession>
<dbReference type="Proteomes" id="UP000789570">
    <property type="component" value="Unassembled WGS sequence"/>
</dbReference>
<comment type="caution">
    <text evidence="1">The sequence shown here is derived from an EMBL/GenBank/DDBJ whole genome shotgun (WGS) entry which is preliminary data.</text>
</comment>
<dbReference type="EMBL" id="CAJVPQ010001048">
    <property type="protein sequence ID" value="CAG8529078.1"/>
    <property type="molecule type" value="Genomic_DNA"/>
</dbReference>
<dbReference type="OrthoDB" id="2434432at2759"/>
<evidence type="ECO:0000313" key="1">
    <source>
        <dbReference type="EMBL" id="CAG8529078.1"/>
    </source>
</evidence>
<dbReference type="AlphaFoldDB" id="A0A9N9FET5"/>
<proteinExistence type="predicted"/>
<evidence type="ECO:0000313" key="2">
    <source>
        <dbReference type="Proteomes" id="UP000789570"/>
    </source>
</evidence>
<keyword evidence="2" id="KW-1185">Reference proteome</keyword>
<reference evidence="1" key="1">
    <citation type="submission" date="2021-06" db="EMBL/GenBank/DDBJ databases">
        <authorList>
            <person name="Kallberg Y."/>
            <person name="Tangrot J."/>
            <person name="Rosling A."/>
        </authorList>
    </citation>
    <scope>NUCLEOTIDE SEQUENCE</scope>
    <source>
        <strain evidence="1">UK204</strain>
    </source>
</reference>
<protein>
    <submittedName>
        <fullName evidence="1">7872_t:CDS:1</fullName>
    </submittedName>
</protein>
<sequence length="160" mass="19319">MFFTDELSEAFKILSNDEFEELFNNLENGINTTCKYFEKWLDTWFHLSLEICHLDLKLRFAKDLENDINSENSNTFGLQEILLNDKEFDKEFEEFCNAVNLTLYEFPLLYNFVKTHIYFIIIHQQQIEKDNLKVNLEEVYAQKRKQRNIPLQEKQPFGEK</sequence>
<name>A0A9N9FET5_9GLOM</name>